<keyword evidence="5 7" id="KW-0378">Hydrolase</keyword>
<dbReference type="InterPro" id="IPR036866">
    <property type="entry name" value="RibonucZ/Hydroxyglut_hydro"/>
</dbReference>
<evidence type="ECO:0000256" key="2">
    <source>
        <dbReference type="ARBA" id="ARBA00004963"/>
    </source>
</evidence>
<evidence type="ECO:0000313" key="10">
    <source>
        <dbReference type="Proteomes" id="UP000193978"/>
    </source>
</evidence>
<comment type="catalytic activity">
    <reaction evidence="1 7">
        <text>an S-(2-hydroxyacyl)glutathione + H2O = a 2-hydroxy carboxylate + glutathione + H(+)</text>
        <dbReference type="Rhea" id="RHEA:21864"/>
        <dbReference type="ChEBI" id="CHEBI:15377"/>
        <dbReference type="ChEBI" id="CHEBI:15378"/>
        <dbReference type="ChEBI" id="CHEBI:57925"/>
        <dbReference type="ChEBI" id="CHEBI:58896"/>
        <dbReference type="ChEBI" id="CHEBI:71261"/>
        <dbReference type="EC" id="3.1.2.6"/>
    </reaction>
</comment>
<dbReference type="Gene3D" id="3.60.15.10">
    <property type="entry name" value="Ribonuclease Z/Hydroxyacylglutathione hydrolase-like"/>
    <property type="match status" value="1"/>
</dbReference>
<dbReference type="InterPro" id="IPR001279">
    <property type="entry name" value="Metallo-B-lactamas"/>
</dbReference>
<proteinExistence type="inferred from homology"/>
<dbReference type="STRING" id="655015.B1812_17435"/>
<feature type="binding site" evidence="7">
    <location>
        <position position="56"/>
    </location>
    <ligand>
        <name>Zn(2+)</name>
        <dbReference type="ChEBI" id="CHEBI:29105"/>
        <label>1</label>
    </ligand>
</feature>
<dbReference type="AlphaFoldDB" id="A0A1W6MYB1"/>
<dbReference type="GO" id="GO:0046872">
    <property type="term" value="F:metal ion binding"/>
    <property type="evidence" value="ECO:0007669"/>
    <property type="project" value="UniProtKB-KW"/>
</dbReference>
<organism evidence="9 10">
    <name type="scientific">Methylocystis bryophila</name>
    <dbReference type="NCBI Taxonomy" id="655015"/>
    <lineage>
        <taxon>Bacteria</taxon>
        <taxon>Pseudomonadati</taxon>
        <taxon>Pseudomonadota</taxon>
        <taxon>Alphaproteobacteria</taxon>
        <taxon>Hyphomicrobiales</taxon>
        <taxon>Methylocystaceae</taxon>
        <taxon>Methylocystis</taxon>
    </lineage>
</organism>
<evidence type="ECO:0000256" key="6">
    <source>
        <dbReference type="ARBA" id="ARBA00022833"/>
    </source>
</evidence>
<dbReference type="InterPro" id="IPR035680">
    <property type="entry name" value="Clx_II_MBL"/>
</dbReference>
<sequence>MGISVHQFICLTDNFGLLARDEETGAVASIDAPDGEAIAREAGRIGWPLTDVWLTHHHLDHIEGVPALRQAFSGLRVVGARRDEHRLGRLDLLVEDGDHVMLGNSSARVIDVCGHTRGHIAYYFAEDEIVFVGDTLFSLGCGKVFEGSMAEMYDSLQKLADLPDETRVYCGHEYTQTNARFALTVDPENPLLAQRAKEVDRLRTQGCATLPTTIGLERATNPFLRADDPLVRRAIGMSEGEPVQVFTKIREMKSAFRG</sequence>
<comment type="function">
    <text evidence="7">Thiolesterase that catalyzes the hydrolysis of S-D-lactoyl-glutathione to form glutathione and D-lactic acid.</text>
</comment>
<evidence type="ECO:0000256" key="4">
    <source>
        <dbReference type="ARBA" id="ARBA00022723"/>
    </source>
</evidence>
<dbReference type="Proteomes" id="UP000193978">
    <property type="component" value="Chromosome"/>
</dbReference>
<comment type="pathway">
    <text evidence="2 7">Secondary metabolite metabolism; methylglyoxal degradation; (R)-lactate from methylglyoxal: step 2/2.</text>
</comment>
<evidence type="ECO:0000256" key="3">
    <source>
        <dbReference type="ARBA" id="ARBA00006759"/>
    </source>
</evidence>
<dbReference type="InterPro" id="IPR050110">
    <property type="entry name" value="Glyoxalase_II_hydrolase"/>
</dbReference>
<keyword evidence="6 7" id="KW-0862">Zinc</keyword>
<dbReference type="HAMAP" id="MF_01374">
    <property type="entry name" value="Glyoxalase_2"/>
    <property type="match status" value="1"/>
</dbReference>
<dbReference type="PIRSF" id="PIRSF005457">
    <property type="entry name" value="Glx"/>
    <property type="match status" value="1"/>
</dbReference>
<dbReference type="PANTHER" id="PTHR43705:SF1">
    <property type="entry name" value="HYDROXYACYLGLUTATHIONE HYDROLASE GLOB"/>
    <property type="match status" value="1"/>
</dbReference>
<dbReference type="RefSeq" id="WP_085772705.1">
    <property type="nucleotide sequence ID" value="NZ_AP027149.1"/>
</dbReference>
<dbReference type="NCBIfam" id="TIGR03413">
    <property type="entry name" value="GSH_gloB"/>
    <property type="match status" value="1"/>
</dbReference>
<keyword evidence="4 7" id="KW-0479">Metal-binding</keyword>
<feature type="binding site" evidence="7">
    <location>
        <position position="61"/>
    </location>
    <ligand>
        <name>Zn(2+)</name>
        <dbReference type="ChEBI" id="CHEBI:29105"/>
        <label>2</label>
    </ligand>
</feature>
<keyword evidence="10" id="KW-1185">Reference proteome</keyword>
<comment type="similarity">
    <text evidence="3 7">Belongs to the metallo-beta-lactamase superfamily. Glyoxalase II family.</text>
</comment>
<feature type="binding site" evidence="7">
    <location>
        <position position="134"/>
    </location>
    <ligand>
        <name>Zn(2+)</name>
        <dbReference type="ChEBI" id="CHEBI:29105"/>
        <label>2</label>
    </ligand>
</feature>
<evidence type="ECO:0000256" key="5">
    <source>
        <dbReference type="ARBA" id="ARBA00022801"/>
    </source>
</evidence>
<feature type="binding site" evidence="7">
    <location>
        <position position="60"/>
    </location>
    <ligand>
        <name>Zn(2+)</name>
        <dbReference type="ChEBI" id="CHEBI:29105"/>
        <label>2</label>
    </ligand>
</feature>
<dbReference type="GO" id="GO:0004416">
    <property type="term" value="F:hydroxyacylglutathione hydrolase activity"/>
    <property type="evidence" value="ECO:0007669"/>
    <property type="project" value="UniProtKB-UniRule"/>
</dbReference>
<dbReference type="PANTHER" id="PTHR43705">
    <property type="entry name" value="HYDROXYACYLGLUTATHIONE HYDROLASE"/>
    <property type="match status" value="1"/>
</dbReference>
<dbReference type="EMBL" id="CP019948">
    <property type="protein sequence ID" value="ARN82574.1"/>
    <property type="molecule type" value="Genomic_DNA"/>
</dbReference>
<comment type="cofactor">
    <cofactor evidence="7">
        <name>Zn(2+)</name>
        <dbReference type="ChEBI" id="CHEBI:29105"/>
    </cofactor>
    <text evidence="7">Binds 2 Zn(2+) ions per subunit.</text>
</comment>
<dbReference type="GO" id="GO:0019243">
    <property type="term" value="P:methylglyoxal catabolic process to D-lactate via S-lactoyl-glutathione"/>
    <property type="evidence" value="ECO:0007669"/>
    <property type="project" value="UniProtKB-UniRule"/>
</dbReference>
<dbReference type="SUPFAM" id="SSF56281">
    <property type="entry name" value="Metallo-hydrolase/oxidoreductase"/>
    <property type="match status" value="1"/>
</dbReference>
<feature type="domain" description="Metallo-beta-lactamase" evidence="8">
    <location>
        <begin position="13"/>
        <end position="172"/>
    </location>
</feature>
<dbReference type="Pfam" id="PF16123">
    <property type="entry name" value="HAGH_C"/>
    <property type="match status" value="1"/>
</dbReference>
<dbReference type="Pfam" id="PF00753">
    <property type="entry name" value="Lactamase_B"/>
    <property type="match status" value="1"/>
</dbReference>
<feature type="binding site" evidence="7">
    <location>
        <position position="115"/>
    </location>
    <ligand>
        <name>Zn(2+)</name>
        <dbReference type="ChEBI" id="CHEBI:29105"/>
        <label>1</label>
    </ligand>
</feature>
<evidence type="ECO:0000256" key="1">
    <source>
        <dbReference type="ARBA" id="ARBA00001623"/>
    </source>
</evidence>
<comment type="subunit">
    <text evidence="7">Monomer.</text>
</comment>
<protein>
    <recommendedName>
        <fullName evidence="7">Hydroxyacylglutathione hydrolase</fullName>
        <ecNumber evidence="7">3.1.2.6</ecNumber>
    </recommendedName>
    <alternativeName>
        <fullName evidence="7">Glyoxalase II</fullName>
        <shortName evidence="7">Glx II</shortName>
    </alternativeName>
</protein>
<dbReference type="UniPathway" id="UPA00619">
    <property type="reaction ID" value="UER00676"/>
</dbReference>
<reference evidence="9 10" key="1">
    <citation type="submission" date="2017-02" db="EMBL/GenBank/DDBJ databases">
        <authorList>
            <person name="Peterson S.W."/>
        </authorList>
    </citation>
    <scope>NUCLEOTIDE SEQUENCE [LARGE SCALE GENOMIC DNA]</scope>
    <source>
        <strain evidence="9 10">S285</strain>
    </source>
</reference>
<feature type="binding site" evidence="7">
    <location>
        <position position="58"/>
    </location>
    <ligand>
        <name>Zn(2+)</name>
        <dbReference type="ChEBI" id="CHEBI:29105"/>
        <label>1</label>
    </ligand>
</feature>
<dbReference type="EC" id="3.1.2.6" evidence="7"/>
<evidence type="ECO:0000259" key="8">
    <source>
        <dbReference type="SMART" id="SM00849"/>
    </source>
</evidence>
<dbReference type="SMART" id="SM00849">
    <property type="entry name" value="Lactamase_B"/>
    <property type="match status" value="1"/>
</dbReference>
<accession>A0A1W6MYB1</accession>
<dbReference type="InterPro" id="IPR017782">
    <property type="entry name" value="Hydroxyacylglutathione_Hdrlase"/>
</dbReference>
<feature type="binding site" evidence="7">
    <location>
        <position position="134"/>
    </location>
    <ligand>
        <name>Zn(2+)</name>
        <dbReference type="ChEBI" id="CHEBI:29105"/>
        <label>1</label>
    </ligand>
</feature>
<name>A0A1W6MYB1_9HYPH</name>
<dbReference type="OrthoDB" id="9802248at2"/>
<evidence type="ECO:0000256" key="7">
    <source>
        <dbReference type="HAMAP-Rule" id="MF_01374"/>
    </source>
</evidence>
<feature type="binding site" evidence="7">
    <location>
        <position position="172"/>
    </location>
    <ligand>
        <name>Zn(2+)</name>
        <dbReference type="ChEBI" id="CHEBI:29105"/>
        <label>2</label>
    </ligand>
</feature>
<dbReference type="InterPro" id="IPR032282">
    <property type="entry name" value="HAGH_C"/>
</dbReference>
<gene>
    <name evidence="7" type="primary">gloB</name>
    <name evidence="9" type="ORF">B1812_17435</name>
</gene>
<dbReference type="KEGG" id="mbry:B1812_17435"/>
<evidence type="ECO:0000313" key="9">
    <source>
        <dbReference type="EMBL" id="ARN82574.1"/>
    </source>
</evidence>
<dbReference type="CDD" id="cd07723">
    <property type="entry name" value="hydroxyacylglutathione_hydrolase_MBL-fold"/>
    <property type="match status" value="1"/>
</dbReference>